<dbReference type="InterPro" id="IPR005900">
    <property type="entry name" value="6-phosphogluconolactonase_DevB"/>
</dbReference>
<dbReference type="EC" id="3.1.1.31" evidence="5 7"/>
<dbReference type="GO" id="GO:0017057">
    <property type="term" value="F:6-phosphogluconolactonase activity"/>
    <property type="evidence" value="ECO:0007669"/>
    <property type="project" value="UniProtKB-EC"/>
</dbReference>
<dbReference type="Gene3D" id="3.40.50.1360">
    <property type="match status" value="1"/>
</dbReference>
<dbReference type="EMBL" id="QOVG01000007">
    <property type="protein sequence ID" value="NDK39477.1"/>
    <property type="molecule type" value="Genomic_DNA"/>
</dbReference>
<dbReference type="RefSeq" id="WP_162350052.1">
    <property type="nucleotide sequence ID" value="NZ_QOVG01000007.1"/>
</dbReference>
<feature type="domain" description="Glucosamine/galactosamine-6-phosphate isomerase" evidence="8">
    <location>
        <begin position="17"/>
        <end position="230"/>
    </location>
</feature>
<reference evidence="9 10" key="1">
    <citation type="submission" date="2018-07" db="EMBL/GenBank/DDBJ databases">
        <title>Whole genome Sequencing of Pseudoxanthomonas gei KCTC 32298 (T).</title>
        <authorList>
            <person name="Kumar S."/>
            <person name="Bansal K."/>
            <person name="Kaur A."/>
            <person name="Patil P."/>
            <person name="Sharma S."/>
            <person name="Patil P.B."/>
        </authorList>
    </citation>
    <scope>NUCLEOTIDE SEQUENCE [LARGE SCALE GENOMIC DNA]</scope>
    <source>
        <strain evidence="9 10">KCTC 32298</strain>
    </source>
</reference>
<protein>
    <recommendedName>
        <fullName evidence="6 7">6-phosphogluconolactonase</fullName>
        <shortName evidence="7">6PGL</shortName>
        <ecNumber evidence="5 7">3.1.1.31</ecNumber>
    </recommendedName>
</protein>
<evidence type="ECO:0000256" key="7">
    <source>
        <dbReference type="RuleBase" id="RU365095"/>
    </source>
</evidence>
<dbReference type="PANTHER" id="PTHR11054:SF0">
    <property type="entry name" value="6-PHOSPHOGLUCONOLACTONASE"/>
    <property type="match status" value="1"/>
</dbReference>
<dbReference type="InterPro" id="IPR037171">
    <property type="entry name" value="NagB/RpiA_transferase-like"/>
</dbReference>
<comment type="function">
    <text evidence="2 7">Hydrolysis of 6-phosphogluconolactone to 6-phosphogluconate.</text>
</comment>
<sequence length="240" mass="25141">MTASESSSPVALHDFADRLALAGALAAAVAADLRGALLERDFASVALSGGTTPRAFLEALGVQPLDWSRVVVTLVDERWVPESSPRSNAALLKAHLLDGPAALARFVPLYRPAAGPEEALPEIERALQGLPLPFDALVLGMGEDGHTASFFAGGDRLAEALDPAGTQLVLPMRAAGAGEPRLTLTLPPILAARHLYLHIEGAAKREVLRQALSGEAAGLAYPVHSVLARTGSPLRIYWTA</sequence>
<keyword evidence="10" id="KW-1185">Reference proteome</keyword>
<comment type="catalytic activity">
    <reaction evidence="1 7">
        <text>6-phospho-D-glucono-1,5-lactone + H2O = 6-phospho-D-gluconate + H(+)</text>
        <dbReference type="Rhea" id="RHEA:12556"/>
        <dbReference type="ChEBI" id="CHEBI:15377"/>
        <dbReference type="ChEBI" id="CHEBI:15378"/>
        <dbReference type="ChEBI" id="CHEBI:57955"/>
        <dbReference type="ChEBI" id="CHEBI:58759"/>
        <dbReference type="EC" id="3.1.1.31"/>
    </reaction>
</comment>
<dbReference type="PANTHER" id="PTHR11054">
    <property type="entry name" value="6-PHOSPHOGLUCONOLACTONASE"/>
    <property type="match status" value="1"/>
</dbReference>
<dbReference type="SUPFAM" id="SSF100950">
    <property type="entry name" value="NagB/RpiA/CoA transferase-like"/>
    <property type="match status" value="1"/>
</dbReference>
<dbReference type="Pfam" id="PF01182">
    <property type="entry name" value="Glucosamine_iso"/>
    <property type="match status" value="1"/>
</dbReference>
<evidence type="ECO:0000313" key="9">
    <source>
        <dbReference type="EMBL" id="NDK39477.1"/>
    </source>
</evidence>
<name>A0ABX0AD43_9GAMM</name>
<evidence type="ECO:0000256" key="2">
    <source>
        <dbReference type="ARBA" id="ARBA00002681"/>
    </source>
</evidence>
<comment type="caution">
    <text evidence="9">The sequence shown here is derived from an EMBL/GenBank/DDBJ whole genome shotgun (WGS) entry which is preliminary data.</text>
</comment>
<evidence type="ECO:0000313" key="10">
    <source>
        <dbReference type="Proteomes" id="UP001429354"/>
    </source>
</evidence>
<dbReference type="InterPro" id="IPR006148">
    <property type="entry name" value="Glc/Gal-6P_isomerase"/>
</dbReference>
<dbReference type="NCBIfam" id="TIGR01198">
    <property type="entry name" value="pgl"/>
    <property type="match status" value="1"/>
</dbReference>
<evidence type="ECO:0000256" key="6">
    <source>
        <dbReference type="ARBA" id="ARBA00020337"/>
    </source>
</evidence>
<evidence type="ECO:0000256" key="3">
    <source>
        <dbReference type="ARBA" id="ARBA00004961"/>
    </source>
</evidence>
<dbReference type="Proteomes" id="UP001429354">
    <property type="component" value="Unassembled WGS sequence"/>
</dbReference>
<evidence type="ECO:0000256" key="1">
    <source>
        <dbReference type="ARBA" id="ARBA00000832"/>
    </source>
</evidence>
<accession>A0ABX0AD43</accession>
<evidence type="ECO:0000259" key="8">
    <source>
        <dbReference type="Pfam" id="PF01182"/>
    </source>
</evidence>
<gene>
    <name evidence="7 9" type="primary">pgl</name>
    <name evidence="9" type="ORF">DT603_11550</name>
</gene>
<evidence type="ECO:0000256" key="4">
    <source>
        <dbReference type="ARBA" id="ARBA00010662"/>
    </source>
</evidence>
<proteinExistence type="inferred from homology"/>
<comment type="similarity">
    <text evidence="4 7">Belongs to the glucosamine/galactosamine-6-phosphate isomerase family. 6-phosphogluconolactonase subfamily.</text>
</comment>
<evidence type="ECO:0000256" key="5">
    <source>
        <dbReference type="ARBA" id="ARBA00013198"/>
    </source>
</evidence>
<dbReference type="InterPro" id="IPR039104">
    <property type="entry name" value="6PGL"/>
</dbReference>
<dbReference type="CDD" id="cd01400">
    <property type="entry name" value="6PGL"/>
    <property type="match status" value="1"/>
</dbReference>
<organism evidence="9 10">
    <name type="scientific">Pseudoxanthomonas gei</name>
    <dbReference type="NCBI Taxonomy" id="1383030"/>
    <lineage>
        <taxon>Bacteria</taxon>
        <taxon>Pseudomonadati</taxon>
        <taxon>Pseudomonadota</taxon>
        <taxon>Gammaproteobacteria</taxon>
        <taxon>Lysobacterales</taxon>
        <taxon>Lysobacteraceae</taxon>
        <taxon>Pseudoxanthomonas</taxon>
    </lineage>
</organism>
<comment type="pathway">
    <text evidence="3 7">Carbohydrate degradation; pentose phosphate pathway; D-ribulose 5-phosphate from D-glucose 6-phosphate (oxidative stage): step 2/3.</text>
</comment>
<keyword evidence="7 9" id="KW-0378">Hydrolase</keyword>